<reference evidence="2" key="1">
    <citation type="journal article" date="2014" name="Science">
        <title>Ancient hybridizations among the ancestral genomes of bread wheat.</title>
        <authorList>
            <consortium name="International Wheat Genome Sequencing Consortium,"/>
            <person name="Marcussen T."/>
            <person name="Sandve S.R."/>
            <person name="Heier L."/>
            <person name="Spannagl M."/>
            <person name="Pfeifer M."/>
            <person name="Jakobsen K.S."/>
            <person name="Wulff B.B."/>
            <person name="Steuernagel B."/>
            <person name="Mayer K.F."/>
            <person name="Olsen O.A."/>
        </authorList>
    </citation>
    <scope>NUCLEOTIDE SEQUENCE [LARGE SCALE GENOMIC DNA]</scope>
    <source>
        <strain evidence="2">cv. AL8/78</strain>
    </source>
</reference>
<reference evidence="1" key="5">
    <citation type="journal article" date="2021" name="G3 (Bethesda)">
        <title>Aegilops tauschii genome assembly Aet v5.0 features greater sequence contiguity and improved annotation.</title>
        <authorList>
            <person name="Wang L."/>
            <person name="Zhu T."/>
            <person name="Rodriguez J.C."/>
            <person name="Deal K.R."/>
            <person name="Dubcovsky J."/>
            <person name="McGuire P.E."/>
            <person name="Lux T."/>
            <person name="Spannagl M."/>
            <person name="Mayer K.F.X."/>
            <person name="Baldrich P."/>
            <person name="Meyers B.C."/>
            <person name="Huo N."/>
            <person name="Gu Y.Q."/>
            <person name="Zhou H."/>
            <person name="Devos K.M."/>
            <person name="Bennetzen J.L."/>
            <person name="Unver T."/>
            <person name="Budak H."/>
            <person name="Gulick P.J."/>
            <person name="Galiba G."/>
            <person name="Kalapos B."/>
            <person name="Nelson D.R."/>
            <person name="Li P."/>
            <person name="You F.M."/>
            <person name="Luo M.C."/>
            <person name="Dvorak J."/>
        </authorList>
    </citation>
    <scope>NUCLEOTIDE SEQUENCE [LARGE SCALE GENOMIC DNA]</scope>
    <source>
        <strain evidence="1">cv. AL8/78</strain>
    </source>
</reference>
<keyword evidence="2" id="KW-1185">Reference proteome</keyword>
<organism evidence="1 2">
    <name type="scientific">Aegilops tauschii subsp. strangulata</name>
    <name type="common">Goatgrass</name>
    <dbReference type="NCBI Taxonomy" id="200361"/>
    <lineage>
        <taxon>Eukaryota</taxon>
        <taxon>Viridiplantae</taxon>
        <taxon>Streptophyta</taxon>
        <taxon>Embryophyta</taxon>
        <taxon>Tracheophyta</taxon>
        <taxon>Spermatophyta</taxon>
        <taxon>Magnoliopsida</taxon>
        <taxon>Liliopsida</taxon>
        <taxon>Poales</taxon>
        <taxon>Poaceae</taxon>
        <taxon>BOP clade</taxon>
        <taxon>Pooideae</taxon>
        <taxon>Triticodae</taxon>
        <taxon>Triticeae</taxon>
        <taxon>Triticinae</taxon>
        <taxon>Aegilops</taxon>
    </lineage>
</organism>
<evidence type="ECO:0000313" key="1">
    <source>
        <dbReference type="EnsemblPlants" id="AET7Gv20647800.1"/>
    </source>
</evidence>
<proteinExistence type="predicted"/>
<dbReference type="Proteomes" id="UP000015105">
    <property type="component" value="Chromosome 7D"/>
</dbReference>
<accession>A0A453RNM2</accession>
<reference evidence="2" key="2">
    <citation type="journal article" date="2017" name="Nat. Plants">
        <title>The Aegilops tauschii genome reveals multiple impacts of transposons.</title>
        <authorList>
            <person name="Zhao G."/>
            <person name="Zou C."/>
            <person name="Li K."/>
            <person name="Wang K."/>
            <person name="Li T."/>
            <person name="Gao L."/>
            <person name="Zhang X."/>
            <person name="Wang H."/>
            <person name="Yang Z."/>
            <person name="Liu X."/>
            <person name="Jiang W."/>
            <person name="Mao L."/>
            <person name="Kong X."/>
            <person name="Jiao Y."/>
            <person name="Jia J."/>
        </authorList>
    </citation>
    <scope>NUCLEOTIDE SEQUENCE [LARGE SCALE GENOMIC DNA]</scope>
    <source>
        <strain evidence="2">cv. AL8/78</strain>
    </source>
</reference>
<dbReference type="EnsemblPlants" id="AET7Gv20647800.1">
    <property type="protein sequence ID" value="AET7Gv20647800.1"/>
    <property type="gene ID" value="AET7Gv20647800"/>
</dbReference>
<dbReference type="AlphaFoldDB" id="A0A453RNM2"/>
<dbReference type="Gramene" id="AET7Gv20647800.1">
    <property type="protein sequence ID" value="AET7Gv20647800.1"/>
    <property type="gene ID" value="AET7Gv20647800"/>
</dbReference>
<reference evidence="1" key="4">
    <citation type="submission" date="2019-03" db="UniProtKB">
        <authorList>
            <consortium name="EnsemblPlants"/>
        </authorList>
    </citation>
    <scope>IDENTIFICATION</scope>
</reference>
<reference evidence="1" key="3">
    <citation type="journal article" date="2017" name="Nature">
        <title>Genome sequence of the progenitor of the wheat D genome Aegilops tauschii.</title>
        <authorList>
            <person name="Luo M.C."/>
            <person name="Gu Y.Q."/>
            <person name="Puiu D."/>
            <person name="Wang H."/>
            <person name="Twardziok S.O."/>
            <person name="Deal K.R."/>
            <person name="Huo N."/>
            <person name="Zhu T."/>
            <person name="Wang L."/>
            <person name="Wang Y."/>
            <person name="McGuire P.E."/>
            <person name="Liu S."/>
            <person name="Long H."/>
            <person name="Ramasamy R.K."/>
            <person name="Rodriguez J.C."/>
            <person name="Van S.L."/>
            <person name="Yuan L."/>
            <person name="Wang Z."/>
            <person name="Xia Z."/>
            <person name="Xiao L."/>
            <person name="Anderson O.D."/>
            <person name="Ouyang S."/>
            <person name="Liang Y."/>
            <person name="Zimin A.V."/>
            <person name="Pertea G."/>
            <person name="Qi P."/>
            <person name="Bennetzen J.L."/>
            <person name="Dai X."/>
            <person name="Dawson M.W."/>
            <person name="Muller H.G."/>
            <person name="Kugler K."/>
            <person name="Rivarola-Duarte L."/>
            <person name="Spannagl M."/>
            <person name="Mayer K.F.X."/>
            <person name="Lu F.H."/>
            <person name="Bevan M.W."/>
            <person name="Leroy P."/>
            <person name="Li P."/>
            <person name="You F.M."/>
            <person name="Sun Q."/>
            <person name="Liu Z."/>
            <person name="Lyons E."/>
            <person name="Wicker T."/>
            <person name="Salzberg S.L."/>
            <person name="Devos K.M."/>
            <person name="Dvorak J."/>
        </authorList>
    </citation>
    <scope>NUCLEOTIDE SEQUENCE [LARGE SCALE GENOMIC DNA]</scope>
    <source>
        <strain evidence="1">cv. AL8/78</strain>
    </source>
</reference>
<evidence type="ECO:0000313" key="2">
    <source>
        <dbReference type="Proteomes" id="UP000015105"/>
    </source>
</evidence>
<name>A0A453RNM2_AEGTS</name>
<protein>
    <submittedName>
        <fullName evidence="1">Uncharacterized protein</fullName>
    </submittedName>
</protein>
<sequence>NKIRHLRQFLRGWAKHLSGVYKVEKERLLNLINSFDLKADSSILDTRELKTKVVAEMRLKELLREE</sequence>